<feature type="non-terminal residue" evidence="11">
    <location>
        <position position="1"/>
    </location>
</feature>
<organism evidence="11">
    <name type="scientific">Medioppia subpectinata</name>
    <dbReference type="NCBI Taxonomy" id="1979941"/>
    <lineage>
        <taxon>Eukaryota</taxon>
        <taxon>Metazoa</taxon>
        <taxon>Ecdysozoa</taxon>
        <taxon>Arthropoda</taxon>
        <taxon>Chelicerata</taxon>
        <taxon>Arachnida</taxon>
        <taxon>Acari</taxon>
        <taxon>Acariformes</taxon>
        <taxon>Sarcoptiformes</taxon>
        <taxon>Oribatida</taxon>
        <taxon>Brachypylina</taxon>
        <taxon>Oppioidea</taxon>
        <taxon>Oppiidae</taxon>
        <taxon>Medioppia</taxon>
    </lineage>
</organism>
<keyword evidence="12" id="KW-1185">Reference proteome</keyword>
<feature type="non-terminal residue" evidence="11">
    <location>
        <position position="232"/>
    </location>
</feature>
<evidence type="ECO:0000256" key="7">
    <source>
        <dbReference type="ARBA" id="ARBA00023157"/>
    </source>
</evidence>
<dbReference type="PROSITE" id="PS50853">
    <property type="entry name" value="FN3"/>
    <property type="match status" value="1"/>
</dbReference>
<evidence type="ECO:0000256" key="8">
    <source>
        <dbReference type="ARBA" id="ARBA00023319"/>
    </source>
</evidence>
<evidence type="ECO:0000313" key="11">
    <source>
        <dbReference type="EMBL" id="CAD7647663.1"/>
    </source>
</evidence>
<dbReference type="AlphaFoldDB" id="A0A7R9LUT1"/>
<dbReference type="Pfam" id="PF25059">
    <property type="entry name" value="FN3_DSCAM-DSCAML_C"/>
    <property type="match status" value="1"/>
</dbReference>
<keyword evidence="5 9" id="KW-1133">Transmembrane helix</keyword>
<evidence type="ECO:0000256" key="6">
    <source>
        <dbReference type="ARBA" id="ARBA00023136"/>
    </source>
</evidence>
<evidence type="ECO:0000256" key="2">
    <source>
        <dbReference type="ARBA" id="ARBA00022692"/>
    </source>
</evidence>
<evidence type="ECO:0000259" key="10">
    <source>
        <dbReference type="PROSITE" id="PS50853"/>
    </source>
</evidence>
<dbReference type="OrthoDB" id="152385at2759"/>
<dbReference type="CDD" id="cd00063">
    <property type="entry name" value="FN3"/>
    <property type="match status" value="1"/>
</dbReference>
<evidence type="ECO:0000256" key="5">
    <source>
        <dbReference type="ARBA" id="ARBA00022989"/>
    </source>
</evidence>
<comment type="subcellular location">
    <subcellularLocation>
        <location evidence="1">Membrane</location>
        <topology evidence="1">Single-pass membrane protein</topology>
    </subcellularLocation>
</comment>
<feature type="transmembrane region" description="Helical" evidence="9">
    <location>
        <begin position="98"/>
        <end position="120"/>
    </location>
</feature>
<keyword evidence="8" id="KW-0393">Immunoglobulin domain</keyword>
<dbReference type="EMBL" id="CAJPIZ010040660">
    <property type="protein sequence ID" value="CAG2121606.1"/>
    <property type="molecule type" value="Genomic_DNA"/>
</dbReference>
<keyword evidence="7" id="KW-1015">Disulfide bond</keyword>
<evidence type="ECO:0000313" key="12">
    <source>
        <dbReference type="Proteomes" id="UP000759131"/>
    </source>
</evidence>
<dbReference type="Proteomes" id="UP000759131">
    <property type="component" value="Unassembled WGS sequence"/>
</dbReference>
<dbReference type="EMBL" id="OC895235">
    <property type="protein sequence ID" value="CAD7647663.1"/>
    <property type="molecule type" value="Genomic_DNA"/>
</dbReference>
<dbReference type="SUPFAM" id="SSF49265">
    <property type="entry name" value="Fibronectin type III"/>
    <property type="match status" value="1"/>
</dbReference>
<dbReference type="Gene3D" id="2.60.40.10">
    <property type="entry name" value="Immunoglobulins"/>
    <property type="match status" value="1"/>
</dbReference>
<keyword evidence="3" id="KW-0732">Signal</keyword>
<sequence length="232" mass="25321">DAWHSNGCPIKEFLIRYRVTKYETEWSEVSAQVWPQESSIELLGLSPGHWYQLNIKAVNEAGAGEQTYHFATLTAQGGTVSPLSEREPPLGGLESITIVIPVICSVIVLSVILVIGLIVINKRRPLTSTGPGGGVGTPVSRHPSESQQYCRDDQLLSSAYHLSVLDSQPQGVGIGGTPHKDSRENQCFHTTTVLNEKQLYFQSPYALSRVVDHKLCAFDGIDSSDVDDMSSV</sequence>
<dbReference type="InterPro" id="IPR003961">
    <property type="entry name" value="FN3_dom"/>
</dbReference>
<evidence type="ECO:0000256" key="3">
    <source>
        <dbReference type="ARBA" id="ARBA00022729"/>
    </source>
</evidence>
<evidence type="ECO:0000256" key="1">
    <source>
        <dbReference type="ARBA" id="ARBA00004167"/>
    </source>
</evidence>
<evidence type="ECO:0000256" key="4">
    <source>
        <dbReference type="ARBA" id="ARBA00022889"/>
    </source>
</evidence>
<dbReference type="InterPro" id="IPR056754">
    <property type="entry name" value="DSCAM/DSCAML_C"/>
</dbReference>
<keyword evidence="6 9" id="KW-0472">Membrane</keyword>
<keyword evidence="2 9" id="KW-0812">Transmembrane</keyword>
<accession>A0A7R9LUT1</accession>
<dbReference type="InterPro" id="IPR013783">
    <property type="entry name" value="Ig-like_fold"/>
</dbReference>
<keyword evidence="4" id="KW-0130">Cell adhesion</keyword>
<feature type="domain" description="Fibronectin type-III" evidence="10">
    <location>
        <begin position="1"/>
        <end position="77"/>
    </location>
</feature>
<dbReference type="GO" id="GO:0016020">
    <property type="term" value="C:membrane"/>
    <property type="evidence" value="ECO:0007669"/>
    <property type="project" value="UniProtKB-SubCell"/>
</dbReference>
<name>A0A7R9LUT1_9ACAR</name>
<reference evidence="11" key="1">
    <citation type="submission" date="2020-11" db="EMBL/GenBank/DDBJ databases">
        <authorList>
            <person name="Tran Van P."/>
        </authorList>
    </citation>
    <scope>NUCLEOTIDE SEQUENCE</scope>
</reference>
<protein>
    <recommendedName>
        <fullName evidence="10">Fibronectin type-III domain-containing protein</fullName>
    </recommendedName>
</protein>
<proteinExistence type="predicted"/>
<gene>
    <name evidence="11" type="ORF">OSB1V03_LOCUS21552</name>
</gene>
<dbReference type="InterPro" id="IPR036116">
    <property type="entry name" value="FN3_sf"/>
</dbReference>
<evidence type="ECO:0000256" key="9">
    <source>
        <dbReference type="SAM" id="Phobius"/>
    </source>
</evidence>
<dbReference type="GO" id="GO:0007155">
    <property type="term" value="P:cell adhesion"/>
    <property type="evidence" value="ECO:0007669"/>
    <property type="project" value="UniProtKB-KW"/>
</dbReference>